<dbReference type="Proteomes" id="UP000193218">
    <property type="component" value="Unassembled WGS sequence"/>
</dbReference>
<organism evidence="8 9">
    <name type="scientific">Kockovaella imperatae</name>
    <dbReference type="NCBI Taxonomy" id="4999"/>
    <lineage>
        <taxon>Eukaryota</taxon>
        <taxon>Fungi</taxon>
        <taxon>Dikarya</taxon>
        <taxon>Basidiomycota</taxon>
        <taxon>Agaricomycotina</taxon>
        <taxon>Tremellomycetes</taxon>
        <taxon>Tremellales</taxon>
        <taxon>Cuniculitremaceae</taxon>
        <taxon>Kockovaella</taxon>
    </lineage>
</organism>
<dbReference type="PANTHER" id="PTHR45991:SF1">
    <property type="entry name" value="PACHYTENE CHECKPOINT PROTEIN 2 HOMOLOG"/>
    <property type="match status" value="1"/>
</dbReference>
<keyword evidence="8" id="KW-0378">Hydrolase</keyword>
<dbReference type="FunFam" id="3.40.50.300:FF:001494">
    <property type="entry name" value="Pachytene checkpoint component Pch2"/>
    <property type="match status" value="1"/>
</dbReference>
<dbReference type="Gene3D" id="3.40.50.300">
    <property type="entry name" value="P-loop containing nucleotide triphosphate hydrolases"/>
    <property type="match status" value="1"/>
</dbReference>
<keyword evidence="9" id="KW-1185">Reference proteome</keyword>
<feature type="region of interest" description="Disordered" evidence="6">
    <location>
        <begin position="1"/>
        <end position="26"/>
    </location>
</feature>
<dbReference type="GO" id="GO:0005634">
    <property type="term" value="C:nucleus"/>
    <property type="evidence" value="ECO:0007669"/>
    <property type="project" value="TreeGrafter"/>
</dbReference>
<dbReference type="SMART" id="SM00382">
    <property type="entry name" value="AAA"/>
    <property type="match status" value="1"/>
</dbReference>
<evidence type="ECO:0000256" key="5">
    <source>
        <dbReference type="RuleBase" id="RU003651"/>
    </source>
</evidence>
<dbReference type="SUPFAM" id="SSF52540">
    <property type="entry name" value="P-loop containing nucleoside triphosphate hydrolases"/>
    <property type="match status" value="1"/>
</dbReference>
<dbReference type="InterPro" id="IPR044539">
    <property type="entry name" value="Pch2-like"/>
</dbReference>
<evidence type="ECO:0000256" key="4">
    <source>
        <dbReference type="ARBA" id="ARBA00023254"/>
    </source>
</evidence>
<dbReference type="GO" id="GO:0005524">
    <property type="term" value="F:ATP binding"/>
    <property type="evidence" value="ECO:0007669"/>
    <property type="project" value="UniProtKB-KW"/>
</dbReference>
<evidence type="ECO:0000313" key="9">
    <source>
        <dbReference type="Proteomes" id="UP000193218"/>
    </source>
</evidence>
<dbReference type="GO" id="GO:0007131">
    <property type="term" value="P:reciprocal meiotic recombination"/>
    <property type="evidence" value="ECO:0007669"/>
    <property type="project" value="TreeGrafter"/>
</dbReference>
<dbReference type="STRING" id="4999.A0A1Y1U9T4"/>
<dbReference type="InterPro" id="IPR003959">
    <property type="entry name" value="ATPase_AAA_core"/>
</dbReference>
<dbReference type="PANTHER" id="PTHR45991">
    <property type="entry name" value="PACHYTENE CHECKPOINT PROTEIN 2"/>
    <property type="match status" value="1"/>
</dbReference>
<dbReference type="GO" id="GO:0051598">
    <property type="term" value="P:meiotic recombination checkpoint signaling"/>
    <property type="evidence" value="ECO:0007669"/>
    <property type="project" value="TreeGrafter"/>
</dbReference>
<dbReference type="EMBL" id="NBSH01000013">
    <property type="protein sequence ID" value="ORX34793.1"/>
    <property type="molecule type" value="Genomic_DNA"/>
</dbReference>
<proteinExistence type="inferred from homology"/>
<dbReference type="OrthoDB" id="10042665at2759"/>
<dbReference type="GO" id="GO:0005694">
    <property type="term" value="C:chromosome"/>
    <property type="evidence" value="ECO:0007669"/>
    <property type="project" value="TreeGrafter"/>
</dbReference>
<keyword evidence="2 5" id="KW-0547">Nucleotide-binding</keyword>
<dbReference type="GO" id="GO:0016887">
    <property type="term" value="F:ATP hydrolysis activity"/>
    <property type="evidence" value="ECO:0007669"/>
    <property type="project" value="InterPro"/>
</dbReference>
<dbReference type="PROSITE" id="PS00674">
    <property type="entry name" value="AAA"/>
    <property type="match status" value="1"/>
</dbReference>
<reference evidence="8 9" key="1">
    <citation type="submission" date="2017-03" db="EMBL/GenBank/DDBJ databases">
        <title>Widespread Adenine N6-methylation of Active Genes in Fungi.</title>
        <authorList>
            <consortium name="DOE Joint Genome Institute"/>
            <person name="Mondo S.J."/>
            <person name="Dannebaum R.O."/>
            <person name="Kuo R.C."/>
            <person name="Louie K.B."/>
            <person name="Bewick A.J."/>
            <person name="Labutti K."/>
            <person name="Haridas S."/>
            <person name="Kuo A."/>
            <person name="Salamov A."/>
            <person name="Ahrendt S.R."/>
            <person name="Lau R."/>
            <person name="Bowen B.P."/>
            <person name="Lipzen A."/>
            <person name="Sullivan W."/>
            <person name="Andreopoulos W.B."/>
            <person name="Clum A."/>
            <person name="Lindquist E."/>
            <person name="Daum C."/>
            <person name="Northen T.R."/>
            <person name="Ramamoorthy G."/>
            <person name="Schmitz R.J."/>
            <person name="Gryganskyi A."/>
            <person name="Culley D."/>
            <person name="Magnuson J."/>
            <person name="James T.Y."/>
            <person name="O'Malley M.A."/>
            <person name="Stajich J.E."/>
            <person name="Spatafora J.W."/>
            <person name="Visel A."/>
            <person name="Grigoriev I.V."/>
        </authorList>
    </citation>
    <scope>NUCLEOTIDE SEQUENCE [LARGE SCALE GENOMIC DNA]</scope>
    <source>
        <strain evidence="8 9">NRRL Y-17943</strain>
    </source>
</reference>
<dbReference type="PRINTS" id="PR00300">
    <property type="entry name" value="CLPPROTEASEA"/>
</dbReference>
<dbReference type="InParanoid" id="A0A1Y1U9T4"/>
<comment type="caution">
    <text evidence="8">The sequence shown here is derived from an EMBL/GenBank/DDBJ whole genome shotgun (WGS) entry which is preliminary data.</text>
</comment>
<dbReference type="Pfam" id="PF23242">
    <property type="entry name" value="AAA_lid_TRIP13_C"/>
    <property type="match status" value="1"/>
</dbReference>
<keyword evidence="3 5" id="KW-0067">ATP-binding</keyword>
<dbReference type="InterPro" id="IPR058249">
    <property type="entry name" value="Pch2_C"/>
</dbReference>
<name>A0A1Y1U9T4_9TREE</name>
<dbReference type="InterPro" id="IPR001270">
    <property type="entry name" value="ClpA/B"/>
</dbReference>
<evidence type="ECO:0000256" key="1">
    <source>
        <dbReference type="ARBA" id="ARBA00007271"/>
    </source>
</evidence>
<evidence type="ECO:0000256" key="2">
    <source>
        <dbReference type="ARBA" id="ARBA00022741"/>
    </source>
</evidence>
<dbReference type="InterPro" id="IPR003960">
    <property type="entry name" value="ATPase_AAA_CS"/>
</dbReference>
<dbReference type="Pfam" id="PF00004">
    <property type="entry name" value="AAA"/>
    <property type="match status" value="1"/>
</dbReference>
<dbReference type="InterPro" id="IPR027417">
    <property type="entry name" value="P-loop_NTPase"/>
</dbReference>
<gene>
    <name evidence="8" type="ORF">BD324DRAFT_635039</name>
</gene>
<evidence type="ECO:0000259" key="7">
    <source>
        <dbReference type="SMART" id="SM00382"/>
    </source>
</evidence>
<evidence type="ECO:0000313" key="8">
    <source>
        <dbReference type="EMBL" id="ORX34793.1"/>
    </source>
</evidence>
<accession>A0A1Y1U9T4</accession>
<dbReference type="InterPro" id="IPR003593">
    <property type="entry name" value="AAA+_ATPase"/>
</dbReference>
<comment type="similarity">
    <text evidence="1">Belongs to the AAA ATPase family. PCH2 subfamily.</text>
</comment>
<evidence type="ECO:0000256" key="6">
    <source>
        <dbReference type="SAM" id="MobiDB-lite"/>
    </source>
</evidence>
<sequence>MGLAMHEFPPPPRSSKEKLVNGTGHVEDQVPGGLTPSHSMDMDIVAESSTSGRIIHEMDVNETYLPVLHVEVRLRPGSNIQSGHLRQIVSSYIQSNHDILVPETLLEGWEDVDILQRRVDRIWIAERSDGSSLPIPSSDVELGVYIYTPTLGVQTEDFGADTEDRDEEEGDHVPAATVKELPAPDIDGLWDNLIYSDDLKERLLRYIFATMRFADAGIDSNVISWNRMVLLHGPPGTGKTSLCRALAQKLSIRLSETYFRGKLVEINSHSLFSKWFSESGKLVQKLFTTVEDMASDQETFVVVMIDEVESLTAARAGAMTGNEPSDAVRVVNALLTGLDRLKPYKNILVMTTSNIAGAIDPAFVDRADIKEFVDYPPPQAVYMILSACLTEIMGKGLVQRQDIAPWASLAGSRINGAGASGMSPSATLKHLAIQCHKYTLAGRFLRRLPVLSYARYLAATLPPSDHRPLPLSTWLSAMERVIQDEQRSRTVIAEAEGHRGDKTGITKVKVDAEN</sequence>
<dbReference type="RefSeq" id="XP_021869035.1">
    <property type="nucleotide sequence ID" value="XM_022016777.1"/>
</dbReference>
<feature type="domain" description="AAA+ ATPase" evidence="7">
    <location>
        <begin position="225"/>
        <end position="377"/>
    </location>
</feature>
<dbReference type="AlphaFoldDB" id="A0A1Y1U9T4"/>
<dbReference type="GeneID" id="33558586"/>
<protein>
    <submittedName>
        <fullName evidence="8">p-loop containing nucleoside triphosphate hydrolase protein</fullName>
    </submittedName>
</protein>
<dbReference type="Pfam" id="PF23563">
    <property type="entry name" value="TRIP13_N"/>
    <property type="match status" value="1"/>
</dbReference>
<evidence type="ECO:0000256" key="3">
    <source>
        <dbReference type="ARBA" id="ARBA00022840"/>
    </source>
</evidence>
<keyword evidence="4" id="KW-0469">Meiosis</keyword>